<sequence length="463" mass="51130">MCDYILVVDFGSTFSKFTLINKTQAKLSAVYSYPTTQSSTIMDGYQIGRDHILAQVGFDEQRDRLENYFCSSAWGGFKMVIIGFTSDLTQKAAQAAALGSGTRIVGSYFYHLIVDDMADIQALAPDAVLLTGGTDGGNQQFVLEVGQLLADQLDTIDVIYAGNKNAQSAIQDIFASSSCHLYLADNVMPAVNEIAVDSVRQLARSIFMEKILKSNGLDQVAQLSNRPIIPTPTAVLQATELWGKNHQKHADDGALVIDIGGATTDVHSFGKGTPSQLEVFYEGMLEPELKRTVEGDIGMRESAGSLVDQLGWDKLLLDLPEFNGMPDLERAIKDRLENSTYIPKDSRQDKLDRNLAAFAMDTAVKRHVGRIRKLASHTYHQTGKDMRAFESVIATGGVLVHSPYRDQLLDHCFNQEECQDLRPYGPNIWIDNDYILSALGVIAPIYPELAQKLMNQHLVMSRP</sequence>
<gene>
    <name evidence="1" type="ORF">OW157_06960</name>
</gene>
<evidence type="ECO:0000313" key="2">
    <source>
        <dbReference type="Proteomes" id="UP001146670"/>
    </source>
</evidence>
<dbReference type="Pfam" id="PF13941">
    <property type="entry name" value="MutL"/>
    <property type="match status" value="1"/>
</dbReference>
<keyword evidence="2" id="KW-1185">Reference proteome</keyword>
<reference evidence="1" key="1">
    <citation type="submission" date="2022-12" db="EMBL/GenBank/DDBJ databases">
        <title>Description and comparative metabolic analysis of Aerococcus sp. nov., isolated from the feces of a pig.</title>
        <authorList>
            <person name="Chang Y.-H."/>
        </authorList>
    </citation>
    <scope>NUCLEOTIDE SEQUENCE</scope>
    <source>
        <strain evidence="1">YH-aer222</strain>
    </source>
</reference>
<dbReference type="RefSeq" id="WP_268752623.1">
    <property type="nucleotide sequence ID" value="NZ_JAPRFQ010000003.1"/>
</dbReference>
<organism evidence="1 2">
    <name type="scientific">Aerococcus kribbianus</name>
    <dbReference type="NCBI Taxonomy" id="2999064"/>
    <lineage>
        <taxon>Bacteria</taxon>
        <taxon>Bacillati</taxon>
        <taxon>Bacillota</taxon>
        <taxon>Bacilli</taxon>
        <taxon>Lactobacillales</taxon>
        <taxon>Aerococcaceae</taxon>
        <taxon>Aerococcus</taxon>
    </lineage>
</organism>
<proteinExistence type="predicted"/>
<dbReference type="InterPro" id="IPR043129">
    <property type="entry name" value="ATPase_NBD"/>
</dbReference>
<evidence type="ECO:0000313" key="1">
    <source>
        <dbReference type="EMBL" id="MCZ0726293.1"/>
    </source>
</evidence>
<dbReference type="AlphaFoldDB" id="A0A9X3FP21"/>
<dbReference type="EMBL" id="JAPRFR010000003">
    <property type="protein sequence ID" value="MCZ0726293.1"/>
    <property type="molecule type" value="Genomic_DNA"/>
</dbReference>
<protein>
    <submittedName>
        <fullName evidence="1">Glutamate mutase L</fullName>
    </submittedName>
</protein>
<dbReference type="NCBIfam" id="TIGR01319">
    <property type="entry name" value="glmL_fam"/>
    <property type="match status" value="1"/>
</dbReference>
<accession>A0A9X3FP21</accession>
<dbReference type="SUPFAM" id="SSF53067">
    <property type="entry name" value="Actin-like ATPase domain"/>
    <property type="match status" value="1"/>
</dbReference>
<comment type="caution">
    <text evidence="1">The sequence shown here is derived from an EMBL/GenBank/DDBJ whole genome shotgun (WGS) entry which is preliminary data.</text>
</comment>
<dbReference type="Proteomes" id="UP001146670">
    <property type="component" value="Unassembled WGS sequence"/>
</dbReference>
<dbReference type="InterPro" id="IPR006230">
    <property type="entry name" value="MutL"/>
</dbReference>
<name>A0A9X3FP21_9LACT</name>
<dbReference type="PIRSF" id="PIRSF004729">
    <property type="entry name" value="MutL"/>
    <property type="match status" value="1"/>
</dbReference>